<protein>
    <recommendedName>
        <fullName evidence="1">peptidyl-tRNA hydrolase</fullName>
        <ecNumber evidence="1">3.1.1.29</ecNumber>
    </recommendedName>
</protein>
<dbReference type="SUPFAM" id="SSF102462">
    <property type="entry name" value="Peptidyl-tRNA hydrolase II"/>
    <property type="match status" value="1"/>
</dbReference>
<dbReference type="InterPro" id="IPR023476">
    <property type="entry name" value="Pep_tRNA_hydro_II_dom_sf"/>
</dbReference>
<dbReference type="Pfam" id="PF01981">
    <property type="entry name" value="PTH2"/>
    <property type="match status" value="1"/>
</dbReference>
<name>Q4N2M8_THEPA</name>
<dbReference type="PANTHER" id="PTHR46194:SF1">
    <property type="entry name" value="PEPTIDYL-TRNA HYDROLASE PTRHD1-RELATED"/>
    <property type="match status" value="1"/>
</dbReference>
<keyword evidence="2" id="KW-0378">Hydrolase</keyword>
<evidence type="ECO:0000256" key="2">
    <source>
        <dbReference type="ARBA" id="ARBA00022801"/>
    </source>
</evidence>
<comment type="caution">
    <text evidence="4">The sequence shown here is derived from an EMBL/GenBank/DDBJ whole genome shotgun (WGS) entry which is preliminary data.</text>
</comment>
<sequence length="125" mass="14169">MESEYVDLTQYVILREDLQTDGKPWPRGALIAQACHACISVNSLYNTDEGVIKYTSFENLPNLRTVVLSVENESSLLDYHRVLTSNLVKSHLFTEKPENIITCLATVPIDKRKVGSLLKKLKTFK</sequence>
<comment type="catalytic activity">
    <reaction evidence="3">
        <text>an N-acyl-L-alpha-aminoacyl-tRNA + H2O = an N-acyl-L-amino acid + a tRNA + H(+)</text>
        <dbReference type="Rhea" id="RHEA:54448"/>
        <dbReference type="Rhea" id="RHEA-COMP:10123"/>
        <dbReference type="Rhea" id="RHEA-COMP:13883"/>
        <dbReference type="ChEBI" id="CHEBI:15377"/>
        <dbReference type="ChEBI" id="CHEBI:15378"/>
        <dbReference type="ChEBI" id="CHEBI:59874"/>
        <dbReference type="ChEBI" id="CHEBI:78442"/>
        <dbReference type="ChEBI" id="CHEBI:138191"/>
        <dbReference type="EC" id="3.1.1.29"/>
    </reaction>
</comment>
<dbReference type="InParanoid" id="Q4N2M8"/>
<dbReference type="CDD" id="cd02429">
    <property type="entry name" value="PTH2_like"/>
    <property type="match status" value="1"/>
</dbReference>
<dbReference type="eggNOG" id="KOG3305">
    <property type="taxonomic scope" value="Eukaryota"/>
</dbReference>
<dbReference type="GO" id="GO:0004045">
    <property type="term" value="F:peptidyl-tRNA hydrolase activity"/>
    <property type="evidence" value="ECO:0007669"/>
    <property type="project" value="UniProtKB-EC"/>
</dbReference>
<evidence type="ECO:0000313" key="4">
    <source>
        <dbReference type="EMBL" id="EAN31672.1"/>
    </source>
</evidence>
<reference evidence="4 5" key="1">
    <citation type="journal article" date="2005" name="Science">
        <title>Genome sequence of Theileria parva, a bovine pathogen that transforms lymphocytes.</title>
        <authorList>
            <person name="Gardner M.J."/>
            <person name="Bishop R."/>
            <person name="Shah T."/>
            <person name="de Villiers E.P."/>
            <person name="Carlton J.M."/>
            <person name="Hall N."/>
            <person name="Ren Q."/>
            <person name="Paulsen I.T."/>
            <person name="Pain A."/>
            <person name="Berriman M."/>
            <person name="Wilson R.J.M."/>
            <person name="Sato S."/>
            <person name="Ralph S.A."/>
            <person name="Mann D.J."/>
            <person name="Xiong Z."/>
            <person name="Shallom S.J."/>
            <person name="Weidman J."/>
            <person name="Jiang L."/>
            <person name="Lynn J."/>
            <person name="Weaver B."/>
            <person name="Shoaibi A."/>
            <person name="Domingo A.R."/>
            <person name="Wasawo D."/>
            <person name="Crabtree J."/>
            <person name="Wortman J.R."/>
            <person name="Haas B."/>
            <person name="Angiuoli S.V."/>
            <person name="Creasy T.H."/>
            <person name="Lu C."/>
            <person name="Suh B."/>
            <person name="Silva J.C."/>
            <person name="Utterback T.R."/>
            <person name="Feldblyum T.V."/>
            <person name="Pertea M."/>
            <person name="Allen J."/>
            <person name="Nierman W.C."/>
            <person name="Taracha E.L.N."/>
            <person name="Salzberg S.L."/>
            <person name="White O.R."/>
            <person name="Fitzhugh H.A."/>
            <person name="Morzaria S."/>
            <person name="Venter J.C."/>
            <person name="Fraser C.M."/>
            <person name="Nene V."/>
        </authorList>
    </citation>
    <scope>NUCLEOTIDE SEQUENCE [LARGE SCALE GENOMIC DNA]</scope>
    <source>
        <strain evidence="4 5">Muguga</strain>
    </source>
</reference>
<dbReference type="EC" id="3.1.1.29" evidence="1"/>
<dbReference type="GeneID" id="3500467"/>
<dbReference type="EMBL" id="AAGK01000004">
    <property type="protein sequence ID" value="EAN31672.1"/>
    <property type="molecule type" value="Genomic_DNA"/>
</dbReference>
<dbReference type="Gene3D" id="3.40.1490.10">
    <property type="entry name" value="Bit1"/>
    <property type="match status" value="1"/>
</dbReference>
<keyword evidence="5" id="KW-1185">Reference proteome</keyword>
<accession>Q4N2M8</accession>
<gene>
    <name evidence="4" type="ordered locus">TP04_0320</name>
</gene>
<dbReference type="FunCoup" id="Q4N2M8">
    <property type="interactions" value="30"/>
</dbReference>
<organism evidence="4 5">
    <name type="scientific">Theileria parva</name>
    <name type="common">East coast fever infection agent</name>
    <dbReference type="NCBI Taxonomy" id="5875"/>
    <lineage>
        <taxon>Eukaryota</taxon>
        <taxon>Sar</taxon>
        <taxon>Alveolata</taxon>
        <taxon>Apicomplexa</taxon>
        <taxon>Aconoidasida</taxon>
        <taxon>Piroplasmida</taxon>
        <taxon>Theileriidae</taxon>
        <taxon>Theileria</taxon>
    </lineage>
</organism>
<dbReference type="Proteomes" id="UP000001949">
    <property type="component" value="Unassembled WGS sequence"/>
</dbReference>
<evidence type="ECO:0000256" key="3">
    <source>
        <dbReference type="ARBA" id="ARBA00048707"/>
    </source>
</evidence>
<dbReference type="InterPro" id="IPR002833">
    <property type="entry name" value="PTH2"/>
</dbReference>
<dbReference type="KEGG" id="tpv:TP04_0320"/>
<dbReference type="STRING" id="5875.Q4N2M8"/>
<dbReference type="InterPro" id="IPR042237">
    <property type="entry name" value="PTRHD1"/>
</dbReference>
<evidence type="ECO:0000313" key="5">
    <source>
        <dbReference type="Proteomes" id="UP000001949"/>
    </source>
</evidence>
<dbReference type="OMA" id="AIIAQCC"/>
<dbReference type="VEuPathDB" id="PiroplasmaDB:TpMuguga_04g00320"/>
<proteinExistence type="predicted"/>
<dbReference type="AlphaFoldDB" id="Q4N2M8"/>
<dbReference type="PANTHER" id="PTHR46194">
    <property type="entry name" value="PEPTIDYL-TRNA HYDROLASE PTRHD1-RELATED"/>
    <property type="match status" value="1"/>
</dbReference>
<evidence type="ECO:0000256" key="1">
    <source>
        <dbReference type="ARBA" id="ARBA00013260"/>
    </source>
</evidence>